<dbReference type="Gene3D" id="2.60.120.260">
    <property type="entry name" value="Galactose-binding domain-like"/>
    <property type="match status" value="1"/>
</dbReference>
<dbReference type="InterPro" id="IPR013783">
    <property type="entry name" value="Ig-like_fold"/>
</dbReference>
<feature type="chain" id="PRO_5042931245" evidence="5">
    <location>
        <begin position="28"/>
        <end position="712"/>
    </location>
</feature>
<feature type="domain" description="Glycoside hydrolase family 2 immunoglobulin-like beta-sandwich" evidence="6">
    <location>
        <begin position="194"/>
        <end position="298"/>
    </location>
</feature>
<name>A0AAP8NMX3_9BACT</name>
<evidence type="ECO:0000313" key="9">
    <source>
        <dbReference type="EMBL" id="PNC57726.1"/>
    </source>
</evidence>
<accession>A0AAP8NMX3</accession>
<dbReference type="SUPFAM" id="SSF49785">
    <property type="entry name" value="Galactose-binding domain-like"/>
    <property type="match status" value="1"/>
</dbReference>
<reference evidence="9 10" key="1">
    <citation type="journal article" date="2017" name="BMC Genomics">
        <title>Genome sequencing of 39 Akkermansia muciniphila isolates reveals its population structure, genomic and functional diverisity, and global distribution in mammalian gut microbiotas.</title>
        <authorList>
            <person name="Guo X."/>
            <person name="Li S."/>
            <person name="Zhang J."/>
            <person name="Wu F."/>
            <person name="Li X."/>
            <person name="Wu D."/>
            <person name="Zhang M."/>
            <person name="Ou Z."/>
            <person name="Jie Z."/>
            <person name="Yan Q."/>
            <person name="Li P."/>
            <person name="Yi J."/>
            <person name="Peng Y."/>
        </authorList>
    </citation>
    <scope>NUCLEOTIDE SEQUENCE [LARGE SCALE GENOMIC DNA]</scope>
    <source>
        <strain evidence="9 10">GP43</strain>
    </source>
</reference>
<keyword evidence="3" id="KW-0326">Glycosidase</keyword>
<dbReference type="InterPro" id="IPR036156">
    <property type="entry name" value="Beta-gal/glucu_dom_sf"/>
</dbReference>
<dbReference type="GO" id="GO:0005975">
    <property type="term" value="P:carbohydrate metabolic process"/>
    <property type="evidence" value="ECO:0007669"/>
    <property type="project" value="InterPro"/>
</dbReference>
<dbReference type="GO" id="GO:0004553">
    <property type="term" value="F:hydrolase activity, hydrolyzing O-glycosyl compounds"/>
    <property type="evidence" value="ECO:0007669"/>
    <property type="project" value="InterPro"/>
</dbReference>
<evidence type="ECO:0000256" key="1">
    <source>
        <dbReference type="ARBA" id="ARBA00007401"/>
    </source>
</evidence>
<dbReference type="EMBL" id="PJKN01000001">
    <property type="protein sequence ID" value="PNC57726.1"/>
    <property type="molecule type" value="Genomic_DNA"/>
</dbReference>
<dbReference type="InterPro" id="IPR006101">
    <property type="entry name" value="Glyco_hydro_2"/>
</dbReference>
<dbReference type="PANTHER" id="PTHR42732:SF1">
    <property type="entry name" value="BETA-MANNOSIDASE"/>
    <property type="match status" value="1"/>
</dbReference>
<sequence length="712" mass="78679">MNIRIHSFNVSCVGLCCVLGSFFAADAREVYPLNGSWDFSFNGKPAEKVTVPHTWNAEDAANGAQGKREDAKSVNSDAYRRGPAVYSRTLPVEPRPGKRYFIRGGGASIVSEVSVNGKPAGSHEGAFTAFCYEITPLLKKGSNTISVLVDNTQRNHIAPQRGDFSMFGGLYRPIELIETDGVCIDPLFYASPGVFITTKSLSKSKAEVEVKTLLNSDGKAGDVDVAVEILDMKGRKVAGKTVKAAAGEKNRLEVPVTLAIANPILWNGVKNPYLYQVKTSIRTADGQTDELVQPLGLRTVSVNPKEGFVLNGKTMQIKGVSRHQDMEGKGWALSPEDEARDIRLIADMGADGVRTGHYPASTNIYDLCDKAGLIVWSEVPNVNLVWDTPEFRENNRLQAREMIFQHWNHPSICMWGIFNEIGHQPEAATRGVDMEAELTELNKFVKETDPSRMTVGASNQAGRRKLNNIPDHIAFNTYPGWYGGGPETMKGNLNGYIRDYGGKMGIAVSEYGHGASVDMHENPAQRPSPTGFWHPEEWQSHAHEVNYRCIRERPEVWGAFVWNMFDFGSSSRFEGESPGINDKGLVTYDRKTPKDAYFFYRANWSPRPTVYITSRRFAERTEKTVPVKVYSNGSVVKLSVNGKPVGSVKPDDLKRAVWPEVTLKPGVNTITATASIGGKTYTDSCKWTLNPAGGDGKKDSERYQDPSLKKYK</sequence>
<dbReference type="Gene3D" id="3.20.20.80">
    <property type="entry name" value="Glycosidases"/>
    <property type="match status" value="1"/>
</dbReference>
<dbReference type="Pfam" id="PF02836">
    <property type="entry name" value="Glyco_hydro_2_C"/>
    <property type="match status" value="1"/>
</dbReference>
<keyword evidence="2 9" id="KW-0378">Hydrolase</keyword>
<dbReference type="InterPro" id="IPR032311">
    <property type="entry name" value="DUF4982"/>
</dbReference>
<feature type="signal peptide" evidence="5">
    <location>
        <begin position="1"/>
        <end position="27"/>
    </location>
</feature>
<feature type="domain" description="Glycoside hydrolase family 2 catalytic" evidence="7">
    <location>
        <begin position="305"/>
        <end position="605"/>
    </location>
</feature>
<dbReference type="AlphaFoldDB" id="A0AAP8NMX3"/>
<dbReference type="RefSeq" id="WP_102735155.1">
    <property type="nucleotide sequence ID" value="NZ_JABDHU010000001.1"/>
</dbReference>
<evidence type="ECO:0000256" key="5">
    <source>
        <dbReference type="SAM" id="SignalP"/>
    </source>
</evidence>
<evidence type="ECO:0000259" key="8">
    <source>
        <dbReference type="Pfam" id="PF16355"/>
    </source>
</evidence>
<dbReference type="Pfam" id="PF00703">
    <property type="entry name" value="Glyco_hydro_2"/>
    <property type="match status" value="1"/>
</dbReference>
<evidence type="ECO:0000256" key="2">
    <source>
        <dbReference type="ARBA" id="ARBA00022801"/>
    </source>
</evidence>
<protein>
    <submittedName>
        <fullName evidence="9">Glycoside hydrolase family 2</fullName>
    </submittedName>
</protein>
<organism evidence="9 10">
    <name type="scientific">Akkermansia muciniphila</name>
    <dbReference type="NCBI Taxonomy" id="239935"/>
    <lineage>
        <taxon>Bacteria</taxon>
        <taxon>Pseudomonadati</taxon>
        <taxon>Verrucomicrobiota</taxon>
        <taxon>Verrucomicrobiia</taxon>
        <taxon>Verrucomicrobiales</taxon>
        <taxon>Akkermansiaceae</taxon>
        <taxon>Akkermansia</taxon>
    </lineage>
</organism>
<evidence type="ECO:0000256" key="3">
    <source>
        <dbReference type="ARBA" id="ARBA00023295"/>
    </source>
</evidence>
<dbReference type="InterPro" id="IPR008979">
    <property type="entry name" value="Galactose-bd-like_sf"/>
</dbReference>
<evidence type="ECO:0000259" key="7">
    <source>
        <dbReference type="Pfam" id="PF02836"/>
    </source>
</evidence>
<dbReference type="InterPro" id="IPR017853">
    <property type="entry name" value="GH"/>
</dbReference>
<dbReference type="Pfam" id="PF16355">
    <property type="entry name" value="DUF4982"/>
    <property type="match status" value="1"/>
</dbReference>
<dbReference type="InterPro" id="IPR006103">
    <property type="entry name" value="Glyco_hydro_2_cat"/>
</dbReference>
<evidence type="ECO:0000313" key="10">
    <source>
        <dbReference type="Proteomes" id="UP000235914"/>
    </source>
</evidence>
<comment type="similarity">
    <text evidence="1">Belongs to the glycosyl hydrolase 2 family.</text>
</comment>
<keyword evidence="5" id="KW-0732">Signal</keyword>
<comment type="caution">
    <text evidence="9">The sequence shown here is derived from an EMBL/GenBank/DDBJ whole genome shotgun (WGS) entry which is preliminary data.</text>
</comment>
<dbReference type="SUPFAM" id="SSF49303">
    <property type="entry name" value="beta-Galactosidase/glucuronidase domain"/>
    <property type="match status" value="1"/>
</dbReference>
<dbReference type="Gene3D" id="2.60.40.10">
    <property type="entry name" value="Immunoglobulins"/>
    <property type="match status" value="2"/>
</dbReference>
<feature type="region of interest" description="Disordered" evidence="4">
    <location>
        <begin position="689"/>
        <end position="712"/>
    </location>
</feature>
<proteinExistence type="inferred from homology"/>
<dbReference type="InterPro" id="IPR051913">
    <property type="entry name" value="GH2_Domain-Containing"/>
</dbReference>
<dbReference type="PRINTS" id="PR00132">
    <property type="entry name" value="GLHYDRLASE2"/>
</dbReference>
<evidence type="ECO:0000259" key="6">
    <source>
        <dbReference type="Pfam" id="PF00703"/>
    </source>
</evidence>
<gene>
    <name evidence="9" type="ORF">CXU09_01265</name>
</gene>
<feature type="compositionally biased region" description="Basic and acidic residues" evidence="4">
    <location>
        <begin position="695"/>
        <end position="712"/>
    </location>
</feature>
<dbReference type="SUPFAM" id="SSF51445">
    <property type="entry name" value="(Trans)glycosidases"/>
    <property type="match status" value="1"/>
</dbReference>
<dbReference type="InterPro" id="IPR006102">
    <property type="entry name" value="Ig-like_GH2"/>
</dbReference>
<dbReference type="Proteomes" id="UP000235914">
    <property type="component" value="Unassembled WGS sequence"/>
</dbReference>
<dbReference type="PANTHER" id="PTHR42732">
    <property type="entry name" value="BETA-GALACTOSIDASE"/>
    <property type="match status" value="1"/>
</dbReference>
<evidence type="ECO:0000256" key="4">
    <source>
        <dbReference type="SAM" id="MobiDB-lite"/>
    </source>
</evidence>
<feature type="domain" description="DUF4982" evidence="8">
    <location>
        <begin position="623"/>
        <end position="680"/>
    </location>
</feature>